<feature type="domain" description="Helicase ATP-binding" evidence="8">
    <location>
        <begin position="45"/>
        <end position="207"/>
    </location>
</feature>
<dbReference type="GO" id="GO:0016787">
    <property type="term" value="F:hydrolase activity"/>
    <property type="evidence" value="ECO:0007669"/>
    <property type="project" value="UniProtKB-KW"/>
</dbReference>
<keyword evidence="3" id="KW-0378">Hydrolase</keyword>
<dbReference type="InterPro" id="IPR014001">
    <property type="entry name" value="Helicase_ATP-bd"/>
</dbReference>
<evidence type="ECO:0000259" key="8">
    <source>
        <dbReference type="PROSITE" id="PS51192"/>
    </source>
</evidence>
<dbReference type="CDD" id="cd18791">
    <property type="entry name" value="SF2_C_RHA"/>
    <property type="match status" value="1"/>
</dbReference>
<evidence type="ECO:0000256" key="2">
    <source>
        <dbReference type="ARBA" id="ARBA00022741"/>
    </source>
</evidence>
<dbReference type="GO" id="GO:0005524">
    <property type="term" value="F:ATP binding"/>
    <property type="evidence" value="ECO:0007669"/>
    <property type="project" value="UniProtKB-KW"/>
</dbReference>
<evidence type="ECO:0000256" key="1">
    <source>
        <dbReference type="ARBA" id="ARBA00012552"/>
    </source>
</evidence>
<evidence type="ECO:0000256" key="6">
    <source>
        <dbReference type="ARBA" id="ARBA00038040"/>
    </source>
</evidence>
<evidence type="ECO:0000256" key="3">
    <source>
        <dbReference type="ARBA" id="ARBA00022801"/>
    </source>
</evidence>
<dbReference type="SMART" id="SM00490">
    <property type="entry name" value="HELICc"/>
    <property type="match status" value="1"/>
</dbReference>
<evidence type="ECO:0000256" key="5">
    <source>
        <dbReference type="ARBA" id="ARBA00022840"/>
    </source>
</evidence>
<protein>
    <recommendedName>
        <fullName evidence="1">RNA helicase</fullName>
        <ecNumber evidence="1">3.6.4.13</ecNumber>
    </recommendedName>
</protein>
<keyword evidence="4 10" id="KW-0347">Helicase</keyword>
<gene>
    <name evidence="10" type="ORF">Hyperionvirus8_26</name>
</gene>
<evidence type="ECO:0000256" key="4">
    <source>
        <dbReference type="ARBA" id="ARBA00022806"/>
    </source>
</evidence>
<dbReference type="GO" id="GO:0003723">
    <property type="term" value="F:RNA binding"/>
    <property type="evidence" value="ECO:0007669"/>
    <property type="project" value="TreeGrafter"/>
</dbReference>
<dbReference type="GO" id="GO:0003724">
    <property type="term" value="F:RNA helicase activity"/>
    <property type="evidence" value="ECO:0007669"/>
    <property type="project" value="UniProtKB-EC"/>
</dbReference>
<comment type="similarity">
    <text evidence="6">Belongs to the DEAD box helicase family. DEAH subfamily. PRP16 sub-subfamily.</text>
</comment>
<dbReference type="InterPro" id="IPR027417">
    <property type="entry name" value="P-loop_NTPase"/>
</dbReference>
<reference evidence="10" key="1">
    <citation type="submission" date="2018-10" db="EMBL/GenBank/DDBJ databases">
        <title>Hidden diversity of soil giant viruses.</title>
        <authorList>
            <person name="Schulz F."/>
            <person name="Alteio L."/>
            <person name="Goudeau D."/>
            <person name="Ryan E.M."/>
            <person name="Malmstrom R.R."/>
            <person name="Blanchard J."/>
            <person name="Woyke T."/>
        </authorList>
    </citation>
    <scope>NUCLEOTIDE SEQUENCE</scope>
    <source>
        <strain evidence="10">HYV1</strain>
    </source>
</reference>
<dbReference type="PANTHER" id="PTHR18934:SF91">
    <property type="entry name" value="PRE-MRNA-SPLICING FACTOR ATP-DEPENDENT RNA HELICASE PRP16"/>
    <property type="match status" value="1"/>
</dbReference>
<evidence type="ECO:0000259" key="9">
    <source>
        <dbReference type="PROSITE" id="PS51194"/>
    </source>
</evidence>
<name>A0A3G5A8Y3_9VIRU</name>
<dbReference type="Gene3D" id="3.40.50.300">
    <property type="entry name" value="P-loop containing nucleotide triphosphate hydrolases"/>
    <property type="match status" value="2"/>
</dbReference>
<evidence type="ECO:0000256" key="7">
    <source>
        <dbReference type="ARBA" id="ARBA00047984"/>
    </source>
</evidence>
<dbReference type="EC" id="3.6.4.13" evidence="1"/>
<dbReference type="SUPFAM" id="SSF52540">
    <property type="entry name" value="P-loop containing nucleoside triphosphate hydrolases"/>
    <property type="match status" value="1"/>
</dbReference>
<comment type="catalytic activity">
    <reaction evidence="7">
        <text>ATP + H2O = ADP + phosphate + H(+)</text>
        <dbReference type="Rhea" id="RHEA:13065"/>
        <dbReference type="ChEBI" id="CHEBI:15377"/>
        <dbReference type="ChEBI" id="CHEBI:15378"/>
        <dbReference type="ChEBI" id="CHEBI:30616"/>
        <dbReference type="ChEBI" id="CHEBI:43474"/>
        <dbReference type="ChEBI" id="CHEBI:456216"/>
        <dbReference type="EC" id="3.6.4.13"/>
    </reaction>
</comment>
<dbReference type="PROSITE" id="PS51192">
    <property type="entry name" value="HELICASE_ATP_BIND_1"/>
    <property type="match status" value="1"/>
</dbReference>
<dbReference type="SMART" id="SM00847">
    <property type="entry name" value="HA2"/>
    <property type="match status" value="1"/>
</dbReference>
<dbReference type="InterPro" id="IPR011545">
    <property type="entry name" value="DEAD/DEAH_box_helicase_dom"/>
</dbReference>
<accession>A0A3G5A8Y3</accession>
<dbReference type="EMBL" id="MK072390">
    <property type="protein sequence ID" value="AYV83542.1"/>
    <property type="molecule type" value="Genomic_DNA"/>
</dbReference>
<dbReference type="Pfam" id="PF00270">
    <property type="entry name" value="DEAD"/>
    <property type="match status" value="1"/>
</dbReference>
<sequence length="674" mass="76341">MDVGILDPGGINPNPLTGALYSDGYKKLGAVWSKFAAYQNARDIIEDIKSHQVILVISGTGSGKTVLFPKYVLHAYNYDAKVAITLPKQIIAKSAAEFAAKTLDVKLGDEVGYQYKGGLKLSKKTKLLYATDGTIVGRLLTDPALSDFDVVIIDEAHERKIQIDFLLYLLRNTLKIRPTFKLIIMSATIDASLFESYFYEFTFKTFSIGTKTNYPIESIYTEKSVTEKEYMQLGFEIIEKIVSPGSGPGDILFFVTSVIETQSGCEMIIELTDLFCVSVFAGMDPILQELAQDKDKYKILADNKGRKLVIATNVAESSLTIDGIKYVIDCGFEIFSYYEPEMRAHVIVKQLISQAQAIQRKGRAGRTQPGVCYHLYTKDDFLHRMAPFPEPSIRTSNIDDVCLRLLHLDIGRNIKNLLGILSNFIEPPREKYVKAAVYELVRLGLLREDEITPLGDLVSELQMDPAQGVGIVLAARLKCSKEVSAIFSVIDACKHNIGELFHRPKETDSAEYVAKYNRARKELLHRYGDHLTILKIFTVYRKYRKFSDKKKLNDWCYKHFLKKSVLEKALKYYHRAKERVYQVMSNTTYNELEYQNLKLEYKIILSICYGFRLNVTSLKSTKAGVNKDSFMKFLDIGASDRIVYDELLLAGGRLDMNIVSKVPPSVMKIFTEII</sequence>
<dbReference type="Gene3D" id="1.20.120.1080">
    <property type="match status" value="1"/>
</dbReference>
<keyword evidence="5" id="KW-0067">ATP-binding</keyword>
<dbReference type="CDD" id="cd17917">
    <property type="entry name" value="DEXHc_RHA-like"/>
    <property type="match status" value="1"/>
</dbReference>
<dbReference type="Pfam" id="PF00271">
    <property type="entry name" value="Helicase_C"/>
    <property type="match status" value="1"/>
</dbReference>
<dbReference type="InterPro" id="IPR007502">
    <property type="entry name" value="Helicase-assoc_dom"/>
</dbReference>
<keyword evidence="2" id="KW-0547">Nucleotide-binding</keyword>
<evidence type="ECO:0000313" key="10">
    <source>
        <dbReference type="EMBL" id="AYV83542.1"/>
    </source>
</evidence>
<dbReference type="PANTHER" id="PTHR18934">
    <property type="entry name" value="ATP-DEPENDENT RNA HELICASE"/>
    <property type="match status" value="1"/>
</dbReference>
<dbReference type="SMART" id="SM00487">
    <property type="entry name" value="DEXDc"/>
    <property type="match status" value="1"/>
</dbReference>
<dbReference type="InterPro" id="IPR001650">
    <property type="entry name" value="Helicase_C-like"/>
</dbReference>
<dbReference type="PROSITE" id="PS51194">
    <property type="entry name" value="HELICASE_CTER"/>
    <property type="match status" value="1"/>
</dbReference>
<organism evidence="10">
    <name type="scientific">Hyperionvirus sp</name>
    <dbReference type="NCBI Taxonomy" id="2487770"/>
    <lineage>
        <taxon>Viruses</taxon>
        <taxon>Varidnaviria</taxon>
        <taxon>Bamfordvirae</taxon>
        <taxon>Nucleocytoviricota</taxon>
        <taxon>Megaviricetes</taxon>
        <taxon>Imitervirales</taxon>
        <taxon>Mimiviridae</taxon>
        <taxon>Klosneuvirinae</taxon>
    </lineage>
</organism>
<proteinExistence type="inferred from homology"/>
<feature type="domain" description="Helicase C-terminal" evidence="9">
    <location>
        <begin position="236"/>
        <end position="409"/>
    </location>
</feature>